<organism evidence="10 11">
    <name type="scientific">Pleurodeles waltl</name>
    <name type="common">Iberian ribbed newt</name>
    <dbReference type="NCBI Taxonomy" id="8319"/>
    <lineage>
        <taxon>Eukaryota</taxon>
        <taxon>Metazoa</taxon>
        <taxon>Chordata</taxon>
        <taxon>Craniata</taxon>
        <taxon>Vertebrata</taxon>
        <taxon>Euteleostomi</taxon>
        <taxon>Amphibia</taxon>
        <taxon>Batrachia</taxon>
        <taxon>Caudata</taxon>
        <taxon>Salamandroidea</taxon>
        <taxon>Salamandridae</taxon>
        <taxon>Pleurodelinae</taxon>
        <taxon>Pleurodeles</taxon>
    </lineage>
</organism>
<evidence type="ECO:0000256" key="1">
    <source>
        <dbReference type="ARBA" id="ARBA00004141"/>
    </source>
</evidence>
<dbReference type="PRINTS" id="PR00237">
    <property type="entry name" value="GPCRRHODOPSN"/>
</dbReference>
<sequence length="333" mass="38116">MTNSSSLSKLCVDSPGTRVIVSLLYGLFSVAGTVSNLLVIYLIFSFKKLKTTSNAFIFNGCVADLLVCAFWMPQKVILISRSWAANSAFYWMFMEGLLFLWVTVSLFSHSLIALNRYVLITKLPAVYQTIYQKRNTEWMIAMSWVVPIVFLLPWIFEQKLHTPAKCPSQRLLVLVSKEVHLSSSYTAILSAVTILGQTSVLIYCYFKIFRKVQVSVKRVSVLNVQIMPHLPTSCPRKDKRLGVYVLCVCCTFIVSTEPYVWVILWGLARPITEGLQIASWMVFCLLFVVNPFMYTWKNEEFRRSFRSIVRVDFWKDSAVGVETVSRTVSRVEP</sequence>
<evidence type="ECO:0000313" key="10">
    <source>
        <dbReference type="EMBL" id="KAJ1171650.1"/>
    </source>
</evidence>
<dbReference type="AlphaFoldDB" id="A0AAV7T5I3"/>
<protein>
    <recommendedName>
        <fullName evidence="9">G-protein coupled receptors family 1 profile domain-containing protein</fullName>
    </recommendedName>
</protein>
<dbReference type="GO" id="GO:0004930">
    <property type="term" value="F:G protein-coupled receptor activity"/>
    <property type="evidence" value="ECO:0007669"/>
    <property type="project" value="UniProtKB-KW"/>
</dbReference>
<feature type="transmembrane region" description="Helical" evidence="8">
    <location>
        <begin position="98"/>
        <end position="118"/>
    </location>
</feature>
<keyword evidence="3 8" id="KW-1133">Transmembrane helix</keyword>
<evidence type="ECO:0000256" key="7">
    <source>
        <dbReference type="ARBA" id="ARBA00023224"/>
    </source>
</evidence>
<feature type="transmembrane region" description="Helical" evidence="8">
    <location>
        <begin position="241"/>
        <end position="265"/>
    </location>
</feature>
<keyword evidence="11" id="KW-1185">Reference proteome</keyword>
<dbReference type="PANTHER" id="PTHR24240">
    <property type="entry name" value="OPSIN"/>
    <property type="match status" value="1"/>
</dbReference>
<keyword evidence="5 8" id="KW-0472">Membrane</keyword>
<evidence type="ECO:0000256" key="5">
    <source>
        <dbReference type="ARBA" id="ARBA00023136"/>
    </source>
</evidence>
<gene>
    <name evidence="10" type="ORF">NDU88_003510</name>
</gene>
<dbReference type="InterPro" id="IPR017452">
    <property type="entry name" value="GPCR_Rhodpsn_7TM"/>
</dbReference>
<evidence type="ECO:0000256" key="8">
    <source>
        <dbReference type="SAM" id="Phobius"/>
    </source>
</evidence>
<reference evidence="10" key="1">
    <citation type="journal article" date="2022" name="bioRxiv">
        <title>Sequencing and chromosome-scale assembly of the giantPleurodeles waltlgenome.</title>
        <authorList>
            <person name="Brown T."/>
            <person name="Elewa A."/>
            <person name="Iarovenko S."/>
            <person name="Subramanian E."/>
            <person name="Araus A.J."/>
            <person name="Petzold A."/>
            <person name="Susuki M."/>
            <person name="Suzuki K.-i.T."/>
            <person name="Hayashi T."/>
            <person name="Toyoda A."/>
            <person name="Oliveira C."/>
            <person name="Osipova E."/>
            <person name="Leigh N.D."/>
            <person name="Simon A."/>
            <person name="Yun M.H."/>
        </authorList>
    </citation>
    <scope>NUCLEOTIDE SEQUENCE</scope>
    <source>
        <strain evidence="10">20211129_DDA</strain>
        <tissue evidence="10">Liver</tissue>
    </source>
</reference>
<dbReference type="SUPFAM" id="SSF81321">
    <property type="entry name" value="Family A G protein-coupled receptor-like"/>
    <property type="match status" value="1"/>
</dbReference>
<comment type="caution">
    <text evidence="10">The sequence shown here is derived from an EMBL/GenBank/DDBJ whole genome shotgun (WGS) entry which is preliminary data.</text>
</comment>
<comment type="subcellular location">
    <subcellularLocation>
        <location evidence="1">Membrane</location>
        <topology evidence="1">Multi-pass membrane protein</topology>
    </subcellularLocation>
</comment>
<feature type="domain" description="G-protein coupled receptors family 1 profile" evidence="9">
    <location>
        <begin position="35"/>
        <end position="294"/>
    </location>
</feature>
<feature type="transmembrane region" description="Helical" evidence="8">
    <location>
        <begin position="277"/>
        <end position="296"/>
    </location>
</feature>
<dbReference type="Pfam" id="PF00001">
    <property type="entry name" value="7tm_1"/>
    <property type="match status" value="1"/>
</dbReference>
<keyword evidence="7" id="KW-0807">Transducer</keyword>
<name>A0AAV7T5I3_PLEWA</name>
<evidence type="ECO:0000256" key="3">
    <source>
        <dbReference type="ARBA" id="ARBA00022989"/>
    </source>
</evidence>
<evidence type="ECO:0000259" key="9">
    <source>
        <dbReference type="PROSITE" id="PS50262"/>
    </source>
</evidence>
<dbReference type="Proteomes" id="UP001066276">
    <property type="component" value="Chromosome 4_1"/>
</dbReference>
<dbReference type="CDD" id="cd15211">
    <property type="entry name" value="7tmA_GPR88-like"/>
    <property type="match status" value="1"/>
</dbReference>
<feature type="transmembrane region" description="Helical" evidence="8">
    <location>
        <begin position="185"/>
        <end position="206"/>
    </location>
</feature>
<accession>A0AAV7T5I3</accession>
<dbReference type="InterPro" id="IPR000276">
    <property type="entry name" value="GPCR_Rhodpsn"/>
</dbReference>
<proteinExistence type="predicted"/>
<dbReference type="Gene3D" id="1.20.1070.10">
    <property type="entry name" value="Rhodopsin 7-helix transmembrane proteins"/>
    <property type="match status" value="1"/>
</dbReference>
<keyword evidence="6" id="KW-0675">Receptor</keyword>
<dbReference type="InterPro" id="IPR050125">
    <property type="entry name" value="GPCR_opsins"/>
</dbReference>
<keyword evidence="2 8" id="KW-0812">Transmembrane</keyword>
<evidence type="ECO:0000256" key="6">
    <source>
        <dbReference type="ARBA" id="ARBA00023170"/>
    </source>
</evidence>
<dbReference type="GO" id="GO:0016020">
    <property type="term" value="C:membrane"/>
    <property type="evidence" value="ECO:0007669"/>
    <property type="project" value="UniProtKB-SubCell"/>
</dbReference>
<evidence type="ECO:0000256" key="2">
    <source>
        <dbReference type="ARBA" id="ARBA00022692"/>
    </source>
</evidence>
<feature type="transmembrane region" description="Helical" evidence="8">
    <location>
        <begin position="20"/>
        <end position="44"/>
    </location>
</feature>
<keyword evidence="4" id="KW-0297">G-protein coupled receptor</keyword>
<evidence type="ECO:0000313" key="11">
    <source>
        <dbReference type="Proteomes" id="UP001066276"/>
    </source>
</evidence>
<dbReference type="PROSITE" id="PS50262">
    <property type="entry name" value="G_PROTEIN_RECEP_F1_2"/>
    <property type="match status" value="1"/>
</dbReference>
<evidence type="ECO:0000256" key="4">
    <source>
        <dbReference type="ARBA" id="ARBA00023040"/>
    </source>
</evidence>
<dbReference type="EMBL" id="JANPWB010000007">
    <property type="protein sequence ID" value="KAJ1171650.1"/>
    <property type="molecule type" value="Genomic_DNA"/>
</dbReference>
<feature type="transmembrane region" description="Helical" evidence="8">
    <location>
        <begin position="138"/>
        <end position="156"/>
    </location>
</feature>
<feature type="transmembrane region" description="Helical" evidence="8">
    <location>
        <begin position="56"/>
        <end position="78"/>
    </location>
</feature>